<evidence type="ECO:0000313" key="2">
    <source>
        <dbReference type="Proteomes" id="UP000516660"/>
    </source>
</evidence>
<sequence length="396" mass="41307">MTGPAGPAEAATAASVPFAAAPVPVIAGTAAVGATLELQPGSWDPAPDLSFRWWADDVLIPSATGGSLVLRPADLGKRITATVTATRPGYATTSRTSAATARVAARATGISDRAPVVAYDFVFATEQAAVRVLATFDDRGLDVRQRHFEYQLDASDAWTPVDAQSDSWSIEGDVPLPAGDHVIRWRAVGVLDGVRVVSAASDPQTQRAYGLPLPSTPTATVSGPYITFSYDIREALNGWPLERGTTIVITGREPFAPAEAAGSVTVFAGYGRTLAFDLHYGAGIFGYDTRVEATTAAAPATDRTFTSTPAPAVVGVAKAGAVLRVRTGLWQPQAVDLAYRWNRDGRAIPGADGPAYTVTERDRGARITVTVTGTKSGYAAVSLTSAPTPRVPVAAR</sequence>
<gene>
    <name evidence="1" type="ORF">H9X71_04390</name>
</gene>
<organism evidence="1 2">
    <name type="scientific">Clavibacter zhangzhiyongii</name>
    <dbReference type="NCBI Taxonomy" id="2768071"/>
    <lineage>
        <taxon>Bacteria</taxon>
        <taxon>Bacillati</taxon>
        <taxon>Actinomycetota</taxon>
        <taxon>Actinomycetes</taxon>
        <taxon>Micrococcales</taxon>
        <taxon>Microbacteriaceae</taxon>
        <taxon>Clavibacter</taxon>
    </lineage>
</organism>
<protein>
    <recommendedName>
        <fullName evidence="3">Ig-like domain-containing protein</fullName>
    </recommendedName>
</protein>
<keyword evidence="2" id="KW-1185">Reference proteome</keyword>
<dbReference type="Gene3D" id="2.60.40.2700">
    <property type="match status" value="2"/>
</dbReference>
<dbReference type="Proteomes" id="UP000516660">
    <property type="component" value="Chromosome"/>
</dbReference>
<proteinExistence type="predicted"/>
<dbReference type="EMBL" id="CP061274">
    <property type="protein sequence ID" value="QOD44577.1"/>
    <property type="molecule type" value="Genomic_DNA"/>
</dbReference>
<evidence type="ECO:0000313" key="1">
    <source>
        <dbReference type="EMBL" id="QOD44577.1"/>
    </source>
</evidence>
<accession>A0A7L7Z4F7</accession>
<dbReference type="RefSeq" id="WP_191148495.1">
    <property type="nucleotide sequence ID" value="NZ_CP061274.1"/>
</dbReference>
<evidence type="ECO:0008006" key="3">
    <source>
        <dbReference type="Google" id="ProtNLM"/>
    </source>
</evidence>
<dbReference type="KEGG" id="czh:H9X71_04390"/>
<name>A0A7L7Z4F7_9MICO</name>
<reference evidence="1 2" key="1">
    <citation type="submission" date="2020-08" db="EMBL/GenBank/DDBJ databases">
        <title>Description of Clavibacter zhangzhiyonge sp. nov., a phytopathogenic actinobacterium isolated from barley seeds, causing leaf brown spot and decline.</title>
        <authorList>
            <person name="Tian Q."/>
            <person name="Chuan J."/>
            <person name="Zhao W."/>
            <person name="Li X."/>
        </authorList>
    </citation>
    <scope>NUCLEOTIDE SEQUENCE [LARGE SCALE GENOMIC DNA]</scope>
    <source>
        <strain evidence="1 2">DM1</strain>
    </source>
</reference>
<dbReference type="AlphaFoldDB" id="A0A7L7Z4F7"/>